<organism evidence="1 2">
    <name type="scientific">Streptomyces xiangluensis</name>
    <dbReference type="NCBI Taxonomy" id="2665720"/>
    <lineage>
        <taxon>Bacteria</taxon>
        <taxon>Bacillati</taxon>
        <taxon>Actinomycetota</taxon>
        <taxon>Actinomycetes</taxon>
        <taxon>Kitasatosporales</taxon>
        <taxon>Streptomycetaceae</taxon>
        <taxon>Streptomyces</taxon>
    </lineage>
</organism>
<proteinExistence type="predicted"/>
<sequence>MLSDQAQAVRIPLVSAIDPTILNLQLGLDLPDDLGDLNTTSATELDISAAYREKRDLAGQAAQVVLDHRDCFNDLYTDQASRIQRSPAQVSEVVMPSPAHCRDGWPSTSIGRQGACSDHGGVVPGNLWATLLFT</sequence>
<reference evidence="2" key="1">
    <citation type="journal article" date="2019" name="Int. J. Syst. Evol. Microbiol.">
        <title>The Global Catalogue of Microorganisms (GCM) 10K type strain sequencing project: providing services to taxonomists for standard genome sequencing and annotation.</title>
        <authorList>
            <consortium name="The Broad Institute Genomics Platform"/>
            <consortium name="The Broad Institute Genome Sequencing Center for Infectious Disease"/>
            <person name="Wu L."/>
            <person name="Ma J."/>
        </authorList>
    </citation>
    <scope>NUCLEOTIDE SEQUENCE [LARGE SCALE GENOMIC DNA]</scope>
    <source>
        <strain evidence="2">DT43</strain>
    </source>
</reference>
<evidence type="ECO:0000313" key="1">
    <source>
        <dbReference type="EMBL" id="MFC4466127.1"/>
    </source>
</evidence>
<accession>A0ABV8YNH4</accession>
<name>A0ABV8YNH4_9ACTN</name>
<gene>
    <name evidence="1" type="ORF">ACFPH6_16610</name>
</gene>
<dbReference type="RefSeq" id="WP_386342533.1">
    <property type="nucleotide sequence ID" value="NZ_JBHSFG010000028.1"/>
</dbReference>
<dbReference type="Proteomes" id="UP001596012">
    <property type="component" value="Unassembled WGS sequence"/>
</dbReference>
<protein>
    <submittedName>
        <fullName evidence="1">DUF3761 domain-containing protein</fullName>
    </submittedName>
</protein>
<keyword evidence="2" id="KW-1185">Reference proteome</keyword>
<dbReference type="EMBL" id="JBHSFG010000028">
    <property type="protein sequence ID" value="MFC4466127.1"/>
    <property type="molecule type" value="Genomic_DNA"/>
</dbReference>
<comment type="caution">
    <text evidence="1">The sequence shown here is derived from an EMBL/GenBank/DDBJ whole genome shotgun (WGS) entry which is preliminary data.</text>
</comment>
<evidence type="ECO:0000313" key="2">
    <source>
        <dbReference type="Proteomes" id="UP001596012"/>
    </source>
</evidence>